<organism evidence="1 2">
    <name type="scientific">Enhygromyxa salina</name>
    <dbReference type="NCBI Taxonomy" id="215803"/>
    <lineage>
        <taxon>Bacteria</taxon>
        <taxon>Pseudomonadati</taxon>
        <taxon>Myxococcota</taxon>
        <taxon>Polyangia</taxon>
        <taxon>Nannocystales</taxon>
        <taxon>Nannocystaceae</taxon>
        <taxon>Enhygromyxa</taxon>
    </lineage>
</organism>
<name>A0A0C2CRF2_9BACT</name>
<dbReference type="RefSeq" id="WP_052558112.1">
    <property type="nucleotide sequence ID" value="NZ_JMCC02000143.1"/>
</dbReference>
<dbReference type="SUPFAM" id="SSF117991">
    <property type="entry name" value="YbeD/HP0495-like"/>
    <property type="match status" value="1"/>
</dbReference>
<gene>
    <name evidence="1" type="ORF">DB30_01781</name>
</gene>
<dbReference type="AlphaFoldDB" id="A0A0C2CRF2"/>
<proteinExistence type="predicted"/>
<reference evidence="1 2" key="1">
    <citation type="submission" date="2014-12" db="EMBL/GenBank/DDBJ databases">
        <title>Genome assembly of Enhygromyxa salina DSM 15201.</title>
        <authorList>
            <person name="Sharma G."/>
            <person name="Subramanian S."/>
        </authorList>
    </citation>
    <scope>NUCLEOTIDE SEQUENCE [LARGE SCALE GENOMIC DNA]</scope>
    <source>
        <strain evidence="1 2">DSM 15201</strain>
    </source>
</reference>
<dbReference type="Gene3D" id="3.30.70.260">
    <property type="match status" value="1"/>
</dbReference>
<evidence type="ECO:0000313" key="2">
    <source>
        <dbReference type="Proteomes" id="UP000031599"/>
    </source>
</evidence>
<evidence type="ECO:0000313" key="1">
    <source>
        <dbReference type="EMBL" id="KIG12235.1"/>
    </source>
</evidence>
<accession>A0A0C2CRF2</accession>
<dbReference type="Pfam" id="PF04359">
    <property type="entry name" value="DUF493"/>
    <property type="match status" value="1"/>
</dbReference>
<protein>
    <recommendedName>
        <fullName evidence="3">DUF493 domain-containing protein</fullName>
    </recommendedName>
</protein>
<comment type="caution">
    <text evidence="1">The sequence shown here is derived from an EMBL/GenBank/DDBJ whole genome shotgun (WGS) entry which is preliminary data.</text>
</comment>
<sequence length="96" mass="10355">MGQSTSRAPSRELLAASHAFPGEYLIKAFGPATETFRVAIQAAGQQAVGARLELSERVSSKGNSICITLCLQAESVDEVILAYERLHDVHGLRMIL</sequence>
<dbReference type="InterPro" id="IPR007454">
    <property type="entry name" value="UPF0250_YbeD-like"/>
</dbReference>
<dbReference type="InterPro" id="IPR027471">
    <property type="entry name" value="YbeD-like_sf"/>
</dbReference>
<dbReference type="EMBL" id="JMCC02000143">
    <property type="protein sequence ID" value="KIG12235.1"/>
    <property type="molecule type" value="Genomic_DNA"/>
</dbReference>
<dbReference type="Proteomes" id="UP000031599">
    <property type="component" value="Unassembled WGS sequence"/>
</dbReference>
<evidence type="ECO:0008006" key="3">
    <source>
        <dbReference type="Google" id="ProtNLM"/>
    </source>
</evidence>